<dbReference type="EMBL" id="KF787094">
    <property type="protein sequence ID" value="AHC56586.1"/>
    <property type="molecule type" value="Genomic_DNA"/>
</dbReference>
<accession>V9SI71</accession>
<evidence type="ECO:0000256" key="1">
    <source>
        <dbReference type="SAM" id="MobiDB-lite"/>
    </source>
</evidence>
<name>V9SI71_9CAUD</name>
<evidence type="ECO:0000313" key="3">
    <source>
        <dbReference type="Proteomes" id="UP000018886"/>
    </source>
</evidence>
<gene>
    <name evidence="2" type="ORF">JJJA_0070</name>
</gene>
<dbReference type="Proteomes" id="UP000018886">
    <property type="component" value="Segment"/>
</dbReference>
<reference evidence="2 3" key="1">
    <citation type="journal article" date="2014" name="Virol. J.">
        <title>First genome sequences of Achromobacter phages reveal new members of the N4 family.</title>
        <authorList>
            <person name="Wittmann J."/>
            <person name="Dreiseikelmann B."/>
            <person name="Rohde M."/>
            <person name="Meier-Kolthoff J.P."/>
            <person name="Bunk B."/>
            <person name="Rohde C."/>
        </authorList>
    </citation>
    <scope>NUCLEOTIDE SEQUENCE [LARGE SCALE GENOMIC DNA]</scope>
</reference>
<feature type="compositionally biased region" description="Polar residues" evidence="1">
    <location>
        <begin position="22"/>
        <end position="31"/>
    </location>
</feature>
<organism evidence="2 3">
    <name type="scientific">Achromobacter phage JWDelta</name>
    <dbReference type="NCBI Taxonomy" id="1416008"/>
    <lineage>
        <taxon>Viruses</taxon>
        <taxon>Duplodnaviria</taxon>
        <taxon>Heunggongvirae</taxon>
        <taxon>Uroviricota</taxon>
        <taxon>Caudoviricetes</taxon>
        <taxon>Schitoviridae</taxon>
        <taxon>Rothmandenesvirinae</taxon>
        <taxon>Jwalphavirus</taxon>
        <taxon>Jwalphavirus jwalpha</taxon>
    </lineage>
</organism>
<evidence type="ECO:0000313" key="2">
    <source>
        <dbReference type="EMBL" id="AHC56586.1"/>
    </source>
</evidence>
<sequence>MSINDLKTTPSQDETATPAAVSPSNEDTATDLQMPDEKTVLLQRAKLMGLNVSNNIGLDTLRKKLEDHQAAQDSAAATASAPEADAALKVNPLAQGEAAPEKPTAKPKTLRQILVEEQMKLVRLRIQNLDDKKKDLPGEVFTVANEYIGTVRKYIPYDETSDEGYHVPWCIYQMLKDRMFLSIRTSKGKNGTPKVDTRWAREFSLEILPPLTEEEIERLAQAQIAAGSLAND</sequence>
<protein>
    <submittedName>
        <fullName evidence="2">Uncharacterized protein</fullName>
    </submittedName>
</protein>
<proteinExistence type="predicted"/>
<feature type="region of interest" description="Disordered" evidence="1">
    <location>
        <begin position="1"/>
        <end position="36"/>
    </location>
</feature>
<feature type="compositionally biased region" description="Polar residues" evidence="1">
    <location>
        <begin position="1"/>
        <end position="15"/>
    </location>
</feature>